<dbReference type="EMBL" id="MH512890">
    <property type="protein sequence ID" value="AXF41200.1"/>
    <property type="molecule type" value="Genomic_DNA"/>
</dbReference>
<feature type="transmembrane region" description="Helical" evidence="1">
    <location>
        <begin position="12"/>
        <end position="32"/>
    </location>
</feature>
<reference evidence="2 3" key="1">
    <citation type="journal article" date="2011" name="Nature">
        <title>Genomic island variability facilitates Prochlorococcus-virus coexistence.</title>
        <authorList>
            <person name="Avrani S."/>
            <person name="Wurtzel O."/>
            <person name="Sharon I."/>
            <person name="Sorek R."/>
            <person name="Lindell D."/>
        </authorList>
    </citation>
    <scope>NUCLEOTIDE SEQUENCE [LARGE SCALE GENOMIC DNA]</scope>
</reference>
<protein>
    <submittedName>
        <fullName evidence="2">Uncharacterized protein</fullName>
    </submittedName>
</protein>
<sequence>MQTIPFYDFPKSPILILGFFGIVVALVTLYVVNVKYFNSPFNEDNN</sequence>
<name>A0A345AWB7_9CAUD</name>
<gene>
    <name evidence="2" type="primary">ORF_64</name>
    <name evidence="2" type="ORF">S-TIM4_ORF_64</name>
</gene>
<dbReference type="KEGG" id="vg:54997179"/>
<dbReference type="GeneID" id="54997179"/>
<dbReference type="RefSeq" id="YP_009806321.1">
    <property type="nucleotide sequence ID" value="NC_048015.1"/>
</dbReference>
<accession>A0A345AWB7</accession>
<proteinExistence type="predicted"/>
<keyword evidence="1" id="KW-1133">Transmembrane helix</keyword>
<keyword evidence="1" id="KW-0812">Transmembrane</keyword>
<organism evidence="2 3">
    <name type="scientific">Cyanophage S-TIM4</name>
    <dbReference type="NCBI Taxonomy" id="1048189"/>
    <lineage>
        <taxon>Viruses</taxon>
        <taxon>Duplodnaviria</taxon>
        <taxon>Heunggongvirae</taxon>
        <taxon>Uroviricota</taxon>
        <taxon>Caudoviricetes</taxon>
        <taxon>Pantevenvirales</taxon>
        <taxon>Kyanoviridae</taxon>
        <taxon>Thaumasvirus</taxon>
        <taxon>Thaumasvirus stim4</taxon>
    </lineage>
</organism>
<evidence type="ECO:0000313" key="2">
    <source>
        <dbReference type="EMBL" id="AXF41200.1"/>
    </source>
</evidence>
<keyword evidence="1" id="KW-0472">Membrane</keyword>
<keyword evidence="3" id="KW-1185">Reference proteome</keyword>
<evidence type="ECO:0000256" key="1">
    <source>
        <dbReference type="SAM" id="Phobius"/>
    </source>
</evidence>
<evidence type="ECO:0000313" key="3">
    <source>
        <dbReference type="Proteomes" id="UP000257501"/>
    </source>
</evidence>
<dbReference type="Proteomes" id="UP000257501">
    <property type="component" value="Segment"/>
</dbReference>